<evidence type="ECO:0000313" key="10">
    <source>
        <dbReference type="Proteomes" id="UP000001357"/>
    </source>
</evidence>
<evidence type="ECO:0000256" key="1">
    <source>
        <dbReference type="ARBA" id="ARBA00001954"/>
    </source>
</evidence>
<dbReference type="InterPro" id="IPR003347">
    <property type="entry name" value="JmjC_dom"/>
</dbReference>
<dbReference type="GeneID" id="5892144"/>
<dbReference type="InterPro" id="IPR041667">
    <property type="entry name" value="Cupin_8"/>
</dbReference>
<feature type="chain" id="PRO_5002744998" description="JmjC domain-containing protein" evidence="7">
    <location>
        <begin position="26"/>
        <end position="462"/>
    </location>
</feature>
<feature type="domain" description="JmjC" evidence="8">
    <location>
        <begin position="163"/>
        <end position="336"/>
    </location>
</feature>
<evidence type="ECO:0000256" key="6">
    <source>
        <dbReference type="ARBA" id="ARBA00023242"/>
    </source>
</evidence>
<dbReference type="Proteomes" id="UP000001357">
    <property type="component" value="Unassembled WGS sequence"/>
</dbReference>
<feature type="signal peptide" evidence="7">
    <location>
        <begin position="1"/>
        <end position="25"/>
    </location>
</feature>
<dbReference type="Gene3D" id="2.60.120.650">
    <property type="entry name" value="Cupin"/>
    <property type="match status" value="1"/>
</dbReference>
<keyword evidence="3" id="KW-0479">Metal-binding</keyword>
<keyword evidence="10" id="KW-1185">Reference proteome</keyword>
<sequence length="462" mass="50798">MVVRWGWRHGLAWLCVAAVVTFVQQHAPMQPEPGLLGSRPGNITVSLDCGNLSAPARLPCVALVPGLDVHATWNHLRAWPLDFRGVTASSHSELLYRRSPDAAPCNLPGQDLVRCTQAPASPECQHSLKQHCPQQPHKDTAYLYFSTPLSDAALRDEHQLGLPPRWHHLLQHLPPVLNQTVPDLRAQDKSDLRRRIPRAQPLEARNLWIGSAQVAAKLHYDTSHNLYLQLAGCKSFWLWPPTTIGTVWPVYPALHEHNRQVAVPWTPPSGAETLHADSAATASTPLHVTLEPGQALLLPAYWLHYVRAETASVSVNSWVEAPSVVLLNELLANLLPFASRHWPRDQMAIAIQRYVPAVVSALLPTVEAQRAWSQAHLVQAPSLDAGQSATCSSSRARGLDTLIEPYVRDVVATFQAMPAEEQPILLSVWTQALASLVAPMNEQVSFLTQCCGLAAEEFAPAP</sequence>
<keyword evidence="5" id="KW-0408">Iron</keyword>
<dbReference type="PANTHER" id="PTHR12461">
    <property type="entry name" value="HYPOXIA-INDUCIBLE FACTOR 1 ALPHA INHIBITOR-RELATED"/>
    <property type="match status" value="1"/>
</dbReference>
<evidence type="ECO:0000256" key="3">
    <source>
        <dbReference type="ARBA" id="ARBA00022723"/>
    </source>
</evidence>
<dbReference type="EMBL" id="CH991555">
    <property type="protein sequence ID" value="EDQ88229.1"/>
    <property type="molecule type" value="Genomic_DNA"/>
</dbReference>
<dbReference type="KEGG" id="mbr:MONBRDRAFT_26419"/>
<keyword evidence="6" id="KW-0539">Nucleus</keyword>
<evidence type="ECO:0000313" key="9">
    <source>
        <dbReference type="EMBL" id="EDQ88229.1"/>
    </source>
</evidence>
<evidence type="ECO:0000256" key="7">
    <source>
        <dbReference type="SAM" id="SignalP"/>
    </source>
</evidence>
<reference evidence="9 10" key="1">
    <citation type="journal article" date="2008" name="Nature">
        <title>The genome of the choanoflagellate Monosiga brevicollis and the origin of metazoans.</title>
        <authorList>
            <consortium name="JGI Sequencing"/>
            <person name="King N."/>
            <person name="Westbrook M.J."/>
            <person name="Young S.L."/>
            <person name="Kuo A."/>
            <person name="Abedin M."/>
            <person name="Chapman J."/>
            <person name="Fairclough S."/>
            <person name="Hellsten U."/>
            <person name="Isogai Y."/>
            <person name="Letunic I."/>
            <person name="Marr M."/>
            <person name="Pincus D."/>
            <person name="Putnam N."/>
            <person name="Rokas A."/>
            <person name="Wright K.J."/>
            <person name="Zuzow R."/>
            <person name="Dirks W."/>
            <person name="Good M."/>
            <person name="Goodstein D."/>
            <person name="Lemons D."/>
            <person name="Li W."/>
            <person name="Lyons J.B."/>
            <person name="Morris A."/>
            <person name="Nichols S."/>
            <person name="Richter D.J."/>
            <person name="Salamov A."/>
            <person name="Bork P."/>
            <person name="Lim W.A."/>
            <person name="Manning G."/>
            <person name="Miller W.T."/>
            <person name="McGinnis W."/>
            <person name="Shapiro H."/>
            <person name="Tjian R."/>
            <person name="Grigoriev I.V."/>
            <person name="Rokhsar D."/>
        </authorList>
    </citation>
    <scope>NUCLEOTIDE SEQUENCE [LARGE SCALE GENOMIC DNA]</scope>
    <source>
        <strain evidence="10">MX1 / ATCC 50154</strain>
    </source>
</reference>
<keyword evidence="4" id="KW-0560">Oxidoreductase</keyword>
<dbReference type="GO" id="GO:0046872">
    <property type="term" value="F:metal ion binding"/>
    <property type="evidence" value="ECO:0007669"/>
    <property type="project" value="UniProtKB-KW"/>
</dbReference>
<organism evidence="9 10">
    <name type="scientific">Monosiga brevicollis</name>
    <name type="common">Choanoflagellate</name>
    <dbReference type="NCBI Taxonomy" id="81824"/>
    <lineage>
        <taxon>Eukaryota</taxon>
        <taxon>Choanoflagellata</taxon>
        <taxon>Craspedida</taxon>
        <taxon>Salpingoecidae</taxon>
        <taxon>Monosiga</taxon>
    </lineage>
</organism>
<dbReference type="SMART" id="SM00558">
    <property type="entry name" value="JmjC"/>
    <property type="match status" value="1"/>
</dbReference>
<evidence type="ECO:0000256" key="2">
    <source>
        <dbReference type="ARBA" id="ARBA00004123"/>
    </source>
</evidence>
<accession>A9V2B4</accession>
<keyword evidence="7" id="KW-0732">Signal</keyword>
<dbReference type="PROSITE" id="PS51184">
    <property type="entry name" value="JMJC"/>
    <property type="match status" value="1"/>
</dbReference>
<proteinExistence type="predicted"/>
<evidence type="ECO:0000259" key="8">
    <source>
        <dbReference type="PROSITE" id="PS51184"/>
    </source>
</evidence>
<dbReference type="RefSeq" id="XP_001746822.1">
    <property type="nucleotide sequence ID" value="XM_001746770.1"/>
</dbReference>
<dbReference type="SUPFAM" id="SSF51197">
    <property type="entry name" value="Clavaminate synthase-like"/>
    <property type="match status" value="1"/>
</dbReference>
<dbReference type="eggNOG" id="KOG2132">
    <property type="taxonomic scope" value="Eukaryota"/>
</dbReference>
<name>A9V2B4_MONBE</name>
<comment type="subcellular location">
    <subcellularLocation>
        <location evidence="2">Nucleus</location>
    </subcellularLocation>
</comment>
<gene>
    <name evidence="9" type="ORF">MONBRDRAFT_26419</name>
</gene>
<dbReference type="GO" id="GO:0016706">
    <property type="term" value="F:2-oxoglutarate-dependent dioxygenase activity"/>
    <property type="evidence" value="ECO:0000318"/>
    <property type="project" value="GO_Central"/>
</dbReference>
<dbReference type="GO" id="GO:0005634">
    <property type="term" value="C:nucleus"/>
    <property type="evidence" value="ECO:0007669"/>
    <property type="project" value="UniProtKB-SubCell"/>
</dbReference>
<dbReference type="InParanoid" id="A9V2B4"/>
<dbReference type="Pfam" id="PF13621">
    <property type="entry name" value="Cupin_8"/>
    <property type="match status" value="1"/>
</dbReference>
<protein>
    <recommendedName>
        <fullName evidence="8">JmjC domain-containing protein</fullName>
    </recommendedName>
</protein>
<comment type="cofactor">
    <cofactor evidence="1">
        <name>Fe(2+)</name>
        <dbReference type="ChEBI" id="CHEBI:29033"/>
    </cofactor>
</comment>
<evidence type="ECO:0000256" key="5">
    <source>
        <dbReference type="ARBA" id="ARBA00023004"/>
    </source>
</evidence>
<dbReference type="PANTHER" id="PTHR12461:SF106">
    <property type="entry name" value="BIFUNCTIONAL PEPTIDASE AND ARGINYL-HYDROXYLASE JMJD5"/>
    <property type="match status" value="1"/>
</dbReference>
<evidence type="ECO:0000256" key="4">
    <source>
        <dbReference type="ARBA" id="ARBA00023002"/>
    </source>
</evidence>
<dbReference type="AlphaFoldDB" id="A9V2B4"/>